<dbReference type="EC" id="3.5.2.6" evidence="2 7"/>
<evidence type="ECO:0000256" key="5">
    <source>
        <dbReference type="ARBA" id="ARBA00023251"/>
    </source>
</evidence>
<organism evidence="10 11">
    <name type="scientific">Methylosinus sporium</name>
    <dbReference type="NCBI Taxonomy" id="428"/>
    <lineage>
        <taxon>Bacteria</taxon>
        <taxon>Pseudomonadati</taxon>
        <taxon>Pseudomonadota</taxon>
        <taxon>Alphaproteobacteria</taxon>
        <taxon>Hyphomicrobiales</taxon>
        <taxon>Methylocystaceae</taxon>
        <taxon>Methylosinus</taxon>
    </lineage>
</organism>
<dbReference type="Gene3D" id="3.40.710.10">
    <property type="entry name" value="DD-peptidase/beta-lactamase superfamily"/>
    <property type="match status" value="1"/>
</dbReference>
<feature type="active site" description="Acyl-ester intermediate" evidence="6">
    <location>
        <position position="48"/>
    </location>
</feature>
<dbReference type="SUPFAM" id="SSF56601">
    <property type="entry name" value="beta-lactamase/transpeptidase-like"/>
    <property type="match status" value="1"/>
</dbReference>
<dbReference type="PROSITE" id="PS00337">
    <property type="entry name" value="BETA_LACTAMASE_D"/>
    <property type="match status" value="1"/>
</dbReference>
<evidence type="ECO:0000313" key="10">
    <source>
        <dbReference type="EMBL" id="PWB95542.1"/>
    </source>
</evidence>
<reference evidence="10 11" key="1">
    <citation type="journal article" date="2018" name="Appl. Microbiol. Biotechnol.">
        <title>Co-cultivation of the strictly anaerobic methanogen Methanosarcina barkeri with aerobic methanotrophs in an oxygen-limited membrane bioreactor.</title>
        <authorList>
            <person name="In 't Zandt M.H."/>
            <person name="van den Bosch T.J.M."/>
            <person name="Rijkers R."/>
            <person name="van Kessel M.A.H.J."/>
            <person name="Jetten M.S.M."/>
            <person name="Welte C.U."/>
        </authorList>
    </citation>
    <scope>NUCLEOTIDE SEQUENCE [LARGE SCALE GENOMIC DNA]</scope>
    <source>
        <strain evidence="10 11">DSM 17706</strain>
    </source>
</reference>
<feature type="signal peptide" evidence="8">
    <location>
        <begin position="1"/>
        <end position="17"/>
    </location>
</feature>
<protein>
    <recommendedName>
        <fullName evidence="2 7">Beta-lactamase</fullName>
        <ecNumber evidence="2 7">3.5.2.6</ecNumber>
    </recommendedName>
</protein>
<dbReference type="RefSeq" id="WP_108915828.1">
    <property type="nucleotide sequence ID" value="NZ_BGJY01000001.1"/>
</dbReference>
<evidence type="ECO:0000256" key="7">
    <source>
        <dbReference type="RuleBase" id="RU361140"/>
    </source>
</evidence>
<dbReference type="Pfam" id="PF00905">
    <property type="entry name" value="Transpeptidase"/>
    <property type="match status" value="1"/>
</dbReference>
<name>A0A2U1SVB7_METSR</name>
<feature type="chain" id="PRO_5015415704" description="Beta-lactamase" evidence="8">
    <location>
        <begin position="18"/>
        <end position="268"/>
    </location>
</feature>
<dbReference type="InterPro" id="IPR012338">
    <property type="entry name" value="Beta-lactam/transpept-like"/>
</dbReference>
<dbReference type="GO" id="GO:0017001">
    <property type="term" value="P:antibiotic catabolic process"/>
    <property type="evidence" value="ECO:0007669"/>
    <property type="project" value="InterPro"/>
</dbReference>
<dbReference type="GO" id="GO:0046677">
    <property type="term" value="P:response to antibiotic"/>
    <property type="evidence" value="ECO:0007669"/>
    <property type="project" value="UniProtKB-UniRule"/>
</dbReference>
<evidence type="ECO:0000256" key="6">
    <source>
        <dbReference type="PIRSR" id="PIRSR602137-50"/>
    </source>
</evidence>
<gene>
    <name evidence="10" type="ORF">C5689_02585</name>
</gene>
<keyword evidence="11" id="KW-1185">Reference proteome</keyword>
<comment type="similarity">
    <text evidence="1 7">Belongs to the class-D beta-lactamase family.</text>
</comment>
<dbReference type="NCBIfam" id="NF000270">
    <property type="entry name" value="bla_class_D_alt"/>
    <property type="match status" value="1"/>
</dbReference>
<dbReference type="AlphaFoldDB" id="A0A2U1SVB7"/>
<keyword evidence="4 7" id="KW-0378">Hydrolase</keyword>
<feature type="modified residue" description="N6-carboxylysine" evidence="6">
    <location>
        <position position="51"/>
    </location>
</feature>
<evidence type="ECO:0000256" key="2">
    <source>
        <dbReference type="ARBA" id="ARBA00012865"/>
    </source>
</evidence>
<evidence type="ECO:0000256" key="4">
    <source>
        <dbReference type="ARBA" id="ARBA00022801"/>
    </source>
</evidence>
<dbReference type="InterPro" id="IPR002137">
    <property type="entry name" value="Beta-lactam_class-D_AS"/>
</dbReference>
<dbReference type="OrthoDB" id="9762883at2"/>
<dbReference type="GO" id="GO:0008658">
    <property type="term" value="F:penicillin binding"/>
    <property type="evidence" value="ECO:0007669"/>
    <property type="project" value="InterPro"/>
</dbReference>
<evidence type="ECO:0000256" key="3">
    <source>
        <dbReference type="ARBA" id="ARBA00022729"/>
    </source>
</evidence>
<evidence type="ECO:0000256" key="1">
    <source>
        <dbReference type="ARBA" id="ARBA00007898"/>
    </source>
</evidence>
<keyword evidence="5 7" id="KW-0046">Antibiotic resistance</keyword>
<feature type="domain" description="Penicillin-binding protein transpeptidase" evidence="9">
    <location>
        <begin position="23"/>
        <end position="241"/>
    </location>
</feature>
<dbReference type="InterPro" id="IPR001460">
    <property type="entry name" value="PCN-bd_Tpept"/>
</dbReference>
<dbReference type="EMBL" id="PUIV01000002">
    <property type="protein sequence ID" value="PWB95542.1"/>
    <property type="molecule type" value="Genomic_DNA"/>
</dbReference>
<evidence type="ECO:0000313" key="11">
    <source>
        <dbReference type="Proteomes" id="UP000245137"/>
    </source>
</evidence>
<evidence type="ECO:0000256" key="8">
    <source>
        <dbReference type="SAM" id="SignalP"/>
    </source>
</evidence>
<comment type="caution">
    <text evidence="10">The sequence shown here is derived from an EMBL/GenBank/DDBJ whole genome shotgun (WGS) entry which is preliminary data.</text>
</comment>
<accession>A0A2U1SVB7</accession>
<dbReference type="Proteomes" id="UP000245137">
    <property type="component" value="Unassembled WGS sequence"/>
</dbReference>
<proteinExistence type="inferred from homology"/>
<dbReference type="GO" id="GO:0008800">
    <property type="term" value="F:beta-lactamase activity"/>
    <property type="evidence" value="ECO:0007669"/>
    <property type="project" value="UniProtKB-UniRule"/>
</dbReference>
<comment type="catalytic activity">
    <reaction evidence="7">
        <text>a beta-lactam + H2O = a substituted beta-amino acid</text>
        <dbReference type="Rhea" id="RHEA:20401"/>
        <dbReference type="ChEBI" id="CHEBI:15377"/>
        <dbReference type="ChEBI" id="CHEBI:35627"/>
        <dbReference type="ChEBI" id="CHEBI:140347"/>
        <dbReference type="EC" id="3.5.2.6"/>
    </reaction>
</comment>
<evidence type="ECO:0000259" key="9">
    <source>
        <dbReference type="Pfam" id="PF00905"/>
    </source>
</evidence>
<keyword evidence="3 8" id="KW-0732">Signal</keyword>
<sequence>MSVGLFLLAGLAAPASAAPICRLIVEAETGATLVREGAECERRNSPASTFKIPLALIGYEAGLLIDAHSPALPYKEKYAAWRESWKTTIDPTSWLSESVVWYSQELAERLGAAGFSEAIERLGYGNRDVSGDPGRNNGLTHAWLSSSLAISPDEQVAFLRRLLDYRLPFSRRAIDQTVAIIPSFRLADGGLARGKTGTGTPTGPHGPSADRQFGWFVGWAEKGGRKILFAELIDEVAKSEEPAGFRARADMLDFLPRFLETRSLGATK</sequence>